<reference evidence="2 5" key="2">
    <citation type="submission" date="2016-06" db="EMBL/GenBank/DDBJ databases">
        <authorList>
            <person name="Kjaerup R.B."/>
            <person name="Dalgaard T.S."/>
            <person name="Juul-Madsen H.R."/>
        </authorList>
    </citation>
    <scope>NUCLEOTIDE SEQUENCE [LARGE SCALE GENOMIC DNA]</scope>
    <source>
        <strain evidence="2 5">CECT 5115</strain>
    </source>
</reference>
<feature type="signal peptide" evidence="1">
    <location>
        <begin position="1"/>
        <end position="19"/>
    </location>
</feature>
<dbReference type="EMBL" id="FLRB01000021">
    <property type="protein sequence ID" value="SBT22648.1"/>
    <property type="molecule type" value="Genomic_DNA"/>
</dbReference>
<proteinExistence type="predicted"/>
<dbReference type="OrthoDB" id="6105929at2"/>
<protein>
    <recommendedName>
        <fullName evidence="6">Outer membrane protein beta-barrel domain-containing protein</fullName>
    </recommendedName>
</protein>
<evidence type="ECO:0008006" key="6">
    <source>
        <dbReference type="Google" id="ProtNLM"/>
    </source>
</evidence>
<keyword evidence="1" id="KW-0732">Signal</keyword>
<dbReference type="EMBL" id="FLRA01000020">
    <property type="protein sequence ID" value="SBT18446.1"/>
    <property type="molecule type" value="Genomic_DNA"/>
</dbReference>
<keyword evidence="4" id="KW-1185">Reference proteome</keyword>
<evidence type="ECO:0000313" key="3">
    <source>
        <dbReference type="EMBL" id="SBT22648.1"/>
    </source>
</evidence>
<dbReference type="InterPro" id="IPR011250">
    <property type="entry name" value="OMP/PagP_B-barrel"/>
</dbReference>
<feature type="chain" id="PRO_5008677048" description="Outer membrane protein beta-barrel domain-containing protein" evidence="1">
    <location>
        <begin position="20"/>
        <end position="202"/>
    </location>
</feature>
<organism evidence="2 5">
    <name type="scientific">Marinomonas gallaica</name>
    <dbReference type="NCBI Taxonomy" id="1806667"/>
    <lineage>
        <taxon>Bacteria</taxon>
        <taxon>Pseudomonadati</taxon>
        <taxon>Pseudomonadota</taxon>
        <taxon>Gammaproteobacteria</taxon>
        <taxon>Oceanospirillales</taxon>
        <taxon>Oceanospirillaceae</taxon>
        <taxon>Marinomonas</taxon>
    </lineage>
</organism>
<evidence type="ECO:0000313" key="4">
    <source>
        <dbReference type="Proteomes" id="UP000092840"/>
    </source>
</evidence>
<evidence type="ECO:0000313" key="2">
    <source>
        <dbReference type="EMBL" id="SBT18446.1"/>
    </source>
</evidence>
<dbReference type="AlphaFoldDB" id="A0A1C3JTM7"/>
<gene>
    <name evidence="2" type="ORF">MGA5115_02577</name>
    <name evidence="3" type="ORF">MGA5116_03271</name>
</gene>
<evidence type="ECO:0000256" key="1">
    <source>
        <dbReference type="SAM" id="SignalP"/>
    </source>
</evidence>
<dbReference type="Proteomes" id="UP000092840">
    <property type="component" value="Unassembled WGS sequence"/>
</dbReference>
<dbReference type="Proteomes" id="UP000092871">
    <property type="component" value="Unassembled WGS sequence"/>
</dbReference>
<name>A0A1C3JTM7_9GAMM</name>
<evidence type="ECO:0000313" key="5">
    <source>
        <dbReference type="Proteomes" id="UP000092871"/>
    </source>
</evidence>
<reference evidence="3 4" key="1">
    <citation type="submission" date="2016-06" db="EMBL/GenBank/DDBJ databases">
        <authorList>
            <person name="Rodrigo-Torres L."/>
            <person name="Arahal D.R."/>
        </authorList>
    </citation>
    <scope>NUCLEOTIDE SEQUENCE [LARGE SCALE GENOMIC DNA]</scope>
    <source>
        <strain evidence="3 4">CECT 5116</strain>
    </source>
</reference>
<dbReference type="SUPFAM" id="SSF56925">
    <property type="entry name" value="OMPA-like"/>
    <property type="match status" value="1"/>
</dbReference>
<sequence length="202" mass="22060">MKKIISVVGLSLCANAAVAATETVENNVSTLLFEASAGADYSQFGLGIGIKPENNRSGFGGLYYEQVELKHRFETDIKTLGFRGFSVEGVGEEARGADITMGLSKTVSGDYKRTGFSARGLLHMPLFVNTTWFVGGDVRPTFLSFDWDNDALTELALQIGVDTRLAKNIGLYAKYYHESLILDDFEEHRLGSGFVAGINVVW</sequence>
<dbReference type="RefSeq" id="WP_067037214.1">
    <property type="nucleotide sequence ID" value="NZ_CP187511.1"/>
</dbReference>
<accession>A0A1C3JTM7</accession>